<dbReference type="AlphaFoldDB" id="A0A6H1ZG83"/>
<organism evidence="2">
    <name type="scientific">viral metagenome</name>
    <dbReference type="NCBI Taxonomy" id="1070528"/>
    <lineage>
        <taxon>unclassified sequences</taxon>
        <taxon>metagenomes</taxon>
        <taxon>organismal metagenomes</taxon>
    </lineage>
</organism>
<gene>
    <name evidence="2" type="ORF">TM448A00456_0004</name>
    <name evidence="3" type="ORF">TM448B00301_0010</name>
</gene>
<feature type="region of interest" description="Disordered" evidence="1">
    <location>
        <begin position="1"/>
        <end position="21"/>
    </location>
</feature>
<dbReference type="EMBL" id="MT144606">
    <property type="protein sequence ID" value="QJH94768.1"/>
    <property type="molecule type" value="Genomic_DNA"/>
</dbReference>
<name>A0A6H1ZG83_9ZZZZ</name>
<sequence length="72" mass="7886">MAATIAWATGNDNNRSKTVHRLGSQSARVTAATWRTEATAYVARDGSGYVEVLKKNSGDLIHSYRFGPESER</sequence>
<accession>A0A6H1ZG83</accession>
<proteinExistence type="predicted"/>
<protein>
    <submittedName>
        <fullName evidence="2">Uncharacterized protein</fullName>
    </submittedName>
</protein>
<reference evidence="2" key="1">
    <citation type="submission" date="2020-03" db="EMBL/GenBank/DDBJ databases">
        <title>The deep terrestrial virosphere.</title>
        <authorList>
            <person name="Holmfeldt K."/>
            <person name="Nilsson E."/>
            <person name="Simone D."/>
            <person name="Lopez-Fernandez M."/>
            <person name="Wu X."/>
            <person name="de Brujin I."/>
            <person name="Lundin D."/>
            <person name="Andersson A."/>
            <person name="Bertilsson S."/>
            <person name="Dopson M."/>
        </authorList>
    </citation>
    <scope>NUCLEOTIDE SEQUENCE</scope>
    <source>
        <strain evidence="2">TM448A00456</strain>
        <strain evidence="3">TM448B00301</strain>
    </source>
</reference>
<evidence type="ECO:0000313" key="2">
    <source>
        <dbReference type="EMBL" id="QJA46564.1"/>
    </source>
</evidence>
<dbReference type="EMBL" id="MT144015">
    <property type="protein sequence ID" value="QJA46564.1"/>
    <property type="molecule type" value="Genomic_DNA"/>
</dbReference>
<evidence type="ECO:0000256" key="1">
    <source>
        <dbReference type="SAM" id="MobiDB-lite"/>
    </source>
</evidence>
<evidence type="ECO:0000313" key="3">
    <source>
        <dbReference type="EMBL" id="QJH94768.1"/>
    </source>
</evidence>